<dbReference type="InterPro" id="IPR001638">
    <property type="entry name" value="Solute-binding_3/MltF_N"/>
</dbReference>
<dbReference type="PANTHER" id="PTHR30024:SF47">
    <property type="entry name" value="TAURINE-BINDING PERIPLASMIC PROTEIN"/>
    <property type="match status" value="1"/>
</dbReference>
<dbReference type="EMBL" id="BRVS01000026">
    <property type="protein sequence ID" value="GLB68989.1"/>
    <property type="molecule type" value="Genomic_DNA"/>
</dbReference>
<keyword evidence="3 4" id="KW-0732">Signal</keyword>
<dbReference type="InterPro" id="IPR006311">
    <property type="entry name" value="TAT_signal"/>
</dbReference>
<sequence>MNHPENRRSRRLRRFKPLAAAAALVLALAACGAPASAPPGQQGSGEAQDGAAGGDKIVIGVGGQTLLTYMPTTLAQELGYYEDEGLNVELQDLQGGSKALTAMLGGSTDVTSGYYEHTIQMQAKNQPIKAFVDMGLSSGLALVVAPDQEGSIKSIADLKGKNVGVTSPGSSTDMFVKYLLAENGMKKEDASVSAIGAGSSAVAAVENGQVDAAVMLEPDVTVLAKRLGKDPVIIQDVRTLDGLKAVFGTEAWPSSSLYAKTDWLEQNPEDAKKLASAIKRTLEYIQTHSGKEIAAEMPEKYAGGDVDQYAAVIEELKATLSKDGAFTEEGAEAVLKTQRIANPEVGDKEIDLSTTYTNEFVQ</sequence>
<feature type="signal peptide" evidence="4">
    <location>
        <begin position="1"/>
        <end position="37"/>
    </location>
</feature>
<dbReference type="Pfam" id="PF09084">
    <property type="entry name" value="NMT1"/>
    <property type="match status" value="1"/>
</dbReference>
<comment type="caution">
    <text evidence="6">The sequence shown here is derived from an EMBL/GenBank/DDBJ whole genome shotgun (WGS) entry which is preliminary data.</text>
</comment>
<name>A0ABQ5MYG1_9MICC</name>
<evidence type="ECO:0000313" key="7">
    <source>
        <dbReference type="Proteomes" id="UP001209654"/>
    </source>
</evidence>
<keyword evidence="7" id="KW-1185">Reference proteome</keyword>
<reference evidence="6 7" key="1">
    <citation type="journal article" date="2023" name="Int. J. Syst. Evol. Microbiol.">
        <title>Arthrobacter mangrovi sp. nov., an actinobacterium isolated from the rhizosphere of a mangrove.</title>
        <authorList>
            <person name="Hamada M."/>
            <person name="Saitou S."/>
            <person name="Enomoto N."/>
            <person name="Nanri K."/>
            <person name="Hidaka K."/>
            <person name="Miura T."/>
            <person name="Tamura T."/>
        </authorList>
    </citation>
    <scope>NUCLEOTIDE SEQUENCE [LARGE SCALE GENOMIC DNA]</scope>
    <source>
        <strain evidence="6 7">NBRC 112813</strain>
    </source>
</reference>
<organism evidence="6 7">
    <name type="scientific">Arthrobacter mangrovi</name>
    <dbReference type="NCBI Taxonomy" id="2966350"/>
    <lineage>
        <taxon>Bacteria</taxon>
        <taxon>Bacillati</taxon>
        <taxon>Actinomycetota</taxon>
        <taxon>Actinomycetes</taxon>
        <taxon>Micrococcales</taxon>
        <taxon>Micrococcaceae</taxon>
        <taxon>Arthrobacter</taxon>
    </lineage>
</organism>
<comment type="similarity">
    <text evidence="2">Belongs to the bacterial solute-binding protein SsuA/TauA family.</text>
</comment>
<feature type="domain" description="Solute-binding protein family 3/N-terminal" evidence="5">
    <location>
        <begin position="56"/>
        <end position="296"/>
    </location>
</feature>
<dbReference type="InterPro" id="IPR015168">
    <property type="entry name" value="SsuA/THI5"/>
</dbReference>
<feature type="chain" id="PRO_5045160748" evidence="4">
    <location>
        <begin position="38"/>
        <end position="362"/>
    </location>
</feature>
<protein>
    <submittedName>
        <fullName evidence="6">ABC transporter substrate-binding protein</fullName>
    </submittedName>
</protein>
<evidence type="ECO:0000256" key="4">
    <source>
        <dbReference type="SAM" id="SignalP"/>
    </source>
</evidence>
<gene>
    <name evidence="6" type="ORF">AHIS1636_34320</name>
</gene>
<evidence type="ECO:0000256" key="3">
    <source>
        <dbReference type="ARBA" id="ARBA00022729"/>
    </source>
</evidence>
<dbReference type="RefSeq" id="WP_264797079.1">
    <property type="nucleotide sequence ID" value="NZ_BRVS01000026.1"/>
</dbReference>
<dbReference type="SUPFAM" id="SSF53850">
    <property type="entry name" value="Periplasmic binding protein-like II"/>
    <property type="match status" value="1"/>
</dbReference>
<dbReference type="PANTHER" id="PTHR30024">
    <property type="entry name" value="ALIPHATIC SULFONATES-BINDING PROTEIN-RELATED"/>
    <property type="match status" value="1"/>
</dbReference>
<comment type="subcellular location">
    <subcellularLocation>
        <location evidence="1">Periplasm</location>
    </subcellularLocation>
</comment>
<evidence type="ECO:0000313" key="6">
    <source>
        <dbReference type="EMBL" id="GLB68989.1"/>
    </source>
</evidence>
<accession>A0ABQ5MYG1</accession>
<evidence type="ECO:0000256" key="2">
    <source>
        <dbReference type="ARBA" id="ARBA00010742"/>
    </source>
</evidence>
<dbReference type="Proteomes" id="UP001209654">
    <property type="component" value="Unassembled WGS sequence"/>
</dbReference>
<dbReference type="SMART" id="SM00062">
    <property type="entry name" value="PBPb"/>
    <property type="match status" value="1"/>
</dbReference>
<proteinExistence type="inferred from homology"/>
<evidence type="ECO:0000256" key="1">
    <source>
        <dbReference type="ARBA" id="ARBA00004418"/>
    </source>
</evidence>
<dbReference type="PROSITE" id="PS51318">
    <property type="entry name" value="TAT"/>
    <property type="match status" value="1"/>
</dbReference>
<dbReference type="Gene3D" id="3.40.190.10">
    <property type="entry name" value="Periplasmic binding protein-like II"/>
    <property type="match status" value="2"/>
</dbReference>
<evidence type="ECO:0000259" key="5">
    <source>
        <dbReference type="SMART" id="SM00062"/>
    </source>
</evidence>
<dbReference type="PROSITE" id="PS51257">
    <property type="entry name" value="PROKAR_LIPOPROTEIN"/>
    <property type="match status" value="1"/>
</dbReference>